<dbReference type="InterPro" id="IPR036890">
    <property type="entry name" value="HATPase_C_sf"/>
</dbReference>
<dbReference type="PANTHER" id="PTHR24421:SF63">
    <property type="entry name" value="SENSOR HISTIDINE KINASE DESK"/>
    <property type="match status" value="1"/>
</dbReference>
<dbReference type="Proteomes" id="UP000003022">
    <property type="component" value="Unassembled WGS sequence"/>
</dbReference>
<dbReference type="SUPFAM" id="SSF55874">
    <property type="entry name" value="ATPase domain of HSP90 chaperone/DNA topoisomerase II/histidine kinase"/>
    <property type="match status" value="1"/>
</dbReference>
<dbReference type="AlphaFoldDB" id="F3NML7"/>
<dbReference type="eggNOG" id="COG4585">
    <property type="taxonomic scope" value="Bacteria"/>
</dbReference>
<evidence type="ECO:0000256" key="1">
    <source>
        <dbReference type="ARBA" id="ARBA00022679"/>
    </source>
</evidence>
<gene>
    <name evidence="8" type="ORF">SGM_4381</name>
</gene>
<keyword evidence="5" id="KW-0472">Membrane</keyword>
<feature type="compositionally biased region" description="Low complexity" evidence="4">
    <location>
        <begin position="438"/>
        <end position="453"/>
    </location>
</feature>
<dbReference type="PANTHER" id="PTHR24421">
    <property type="entry name" value="NITRATE/NITRITE SENSOR PROTEIN NARX-RELATED"/>
    <property type="match status" value="1"/>
</dbReference>
<dbReference type="EMBL" id="AEYX01000041">
    <property type="protein sequence ID" value="EGG45053.1"/>
    <property type="molecule type" value="Genomic_DNA"/>
</dbReference>
<keyword evidence="9" id="KW-1185">Reference proteome</keyword>
<dbReference type="GO" id="GO:0046983">
    <property type="term" value="F:protein dimerization activity"/>
    <property type="evidence" value="ECO:0007669"/>
    <property type="project" value="InterPro"/>
</dbReference>
<feature type="domain" description="Histidine kinase/HSP90-like ATPase" evidence="6">
    <location>
        <begin position="322"/>
        <end position="410"/>
    </location>
</feature>
<evidence type="ECO:0000313" key="9">
    <source>
        <dbReference type="Proteomes" id="UP000003022"/>
    </source>
</evidence>
<feature type="domain" description="Signal transduction histidine kinase subgroup 3 dimerisation and phosphoacceptor" evidence="7">
    <location>
        <begin position="221"/>
        <end position="286"/>
    </location>
</feature>
<proteinExistence type="predicted"/>
<feature type="transmembrane region" description="Helical" evidence="5">
    <location>
        <begin position="55"/>
        <end position="74"/>
    </location>
</feature>
<dbReference type="Pfam" id="PF02518">
    <property type="entry name" value="HATPase_c"/>
    <property type="match status" value="1"/>
</dbReference>
<dbReference type="Gene3D" id="3.30.565.10">
    <property type="entry name" value="Histidine kinase-like ATPase, C-terminal domain"/>
    <property type="match status" value="1"/>
</dbReference>
<evidence type="ECO:0000256" key="3">
    <source>
        <dbReference type="ARBA" id="ARBA00023012"/>
    </source>
</evidence>
<feature type="region of interest" description="Disordered" evidence="4">
    <location>
        <begin position="1"/>
        <end position="30"/>
    </location>
</feature>
<dbReference type="InterPro" id="IPR011712">
    <property type="entry name" value="Sig_transdc_His_kin_sub3_dim/P"/>
</dbReference>
<evidence type="ECO:0000313" key="8">
    <source>
        <dbReference type="EMBL" id="EGG45053.1"/>
    </source>
</evidence>
<evidence type="ECO:0000256" key="5">
    <source>
        <dbReference type="SAM" id="Phobius"/>
    </source>
</evidence>
<comment type="caution">
    <text evidence="8">The sequence shown here is derived from an EMBL/GenBank/DDBJ whole genome shotgun (WGS) entry which is preliminary data.</text>
</comment>
<keyword evidence="1" id="KW-0808">Transferase</keyword>
<dbReference type="GO" id="GO:0016020">
    <property type="term" value="C:membrane"/>
    <property type="evidence" value="ECO:0007669"/>
    <property type="project" value="InterPro"/>
</dbReference>
<reference evidence="8 9" key="1">
    <citation type="journal article" date="2011" name="J. Bacteriol.">
        <title>Draft genome sequence of the marine bacterium Streptomyces griseoaurantiacus M045, which produces novel manumycin-type antibiotics with a pABA core component.</title>
        <authorList>
            <person name="Li F."/>
            <person name="Jiang P."/>
            <person name="Zheng H."/>
            <person name="Wang S."/>
            <person name="Zhao G."/>
            <person name="Qin S."/>
            <person name="Liu Z."/>
        </authorList>
    </citation>
    <scope>NUCLEOTIDE SEQUENCE [LARGE SCALE GENOMIC DNA]</scope>
    <source>
        <strain evidence="8 9">M045</strain>
    </source>
</reference>
<feature type="transmembrane region" description="Helical" evidence="5">
    <location>
        <begin position="182"/>
        <end position="200"/>
    </location>
</feature>
<accession>F3NML7</accession>
<dbReference type="Pfam" id="PF07730">
    <property type="entry name" value="HisKA_3"/>
    <property type="match status" value="1"/>
</dbReference>
<organism evidence="8 9">
    <name type="scientific">Streptomyces griseoaurantiacus M045</name>
    <dbReference type="NCBI Taxonomy" id="996637"/>
    <lineage>
        <taxon>Bacteria</taxon>
        <taxon>Bacillati</taxon>
        <taxon>Actinomycetota</taxon>
        <taxon>Actinomycetes</taxon>
        <taxon>Kitasatosporales</taxon>
        <taxon>Streptomycetaceae</taxon>
        <taxon>Streptomyces</taxon>
        <taxon>Streptomyces aurantiacus group</taxon>
    </lineage>
</organism>
<dbReference type="RefSeq" id="WP_006142190.1">
    <property type="nucleotide sequence ID" value="NZ_AEYX01000041.1"/>
</dbReference>
<protein>
    <submittedName>
        <fullName evidence="8">Two-component system sensor kinase</fullName>
    </submittedName>
</protein>
<feature type="transmembrane region" description="Helical" evidence="5">
    <location>
        <begin position="158"/>
        <end position="176"/>
    </location>
</feature>
<keyword evidence="3" id="KW-0902">Two-component regulatory system</keyword>
<feature type="region of interest" description="Disordered" evidence="4">
    <location>
        <begin position="363"/>
        <end position="453"/>
    </location>
</feature>
<dbReference type="GO" id="GO:0000155">
    <property type="term" value="F:phosphorelay sensor kinase activity"/>
    <property type="evidence" value="ECO:0007669"/>
    <property type="project" value="InterPro"/>
</dbReference>
<evidence type="ECO:0000256" key="2">
    <source>
        <dbReference type="ARBA" id="ARBA00022777"/>
    </source>
</evidence>
<sequence length="453" mass="47282">MSTMAEDPRHDGDGGGGGGGNTAGDRVRDRDGNRAERLVRLGQPPRDWRELLRKALWIGIWLVFLNSPFLDLFSGEHSTAGTAGGWLGLTVFVGLYLALVSREMGPRAFPRWLIHGIIAALGALAVLLTLTLGSHWVGLFVYVSVACGLALPLRAAYWAVPGTTALMALVVAYVDLDQLSSMVLLTLLIGFAMTSVSQLVRTTIELRRARATVARLAANEERLRLARDLHDLLGHSLSLITLKSELAGRMLPAHPDKAAQQVADIESVSRQALVDVREAVSGYRRPRLAEELAGAQVALAAAGVTADLPAEPALDGVPEERESALAWALREAVTNVVRHSGARRCAVSLIRRQTLDGPVLELSVEDDGPGGTSGAAGGGSGGGHGNGLTGLTERLQKVGGSLETGRVGRTGQPGRTGRAAGSGYRLVARVPAGVPQEAAGGTDAAGDAVGSGT</sequence>
<evidence type="ECO:0000259" key="6">
    <source>
        <dbReference type="Pfam" id="PF02518"/>
    </source>
</evidence>
<feature type="transmembrane region" description="Helical" evidence="5">
    <location>
        <begin position="80"/>
        <end position="100"/>
    </location>
</feature>
<dbReference type="InterPro" id="IPR050482">
    <property type="entry name" value="Sensor_HK_TwoCompSys"/>
</dbReference>
<evidence type="ECO:0000256" key="4">
    <source>
        <dbReference type="SAM" id="MobiDB-lite"/>
    </source>
</evidence>
<feature type="transmembrane region" description="Helical" evidence="5">
    <location>
        <begin position="112"/>
        <end position="130"/>
    </location>
</feature>
<name>F3NML7_9ACTN</name>
<dbReference type="STRING" id="996637.SGM_4381"/>
<keyword evidence="5" id="KW-1133">Transmembrane helix</keyword>
<dbReference type="InterPro" id="IPR003594">
    <property type="entry name" value="HATPase_dom"/>
</dbReference>
<feature type="compositionally biased region" description="Basic and acidic residues" evidence="4">
    <location>
        <begin position="1"/>
        <end position="13"/>
    </location>
</feature>
<feature type="compositionally biased region" description="Gly residues" evidence="4">
    <location>
        <begin position="369"/>
        <end position="388"/>
    </location>
</feature>
<keyword evidence="2 8" id="KW-0418">Kinase</keyword>
<dbReference type="Gene3D" id="1.20.5.1930">
    <property type="match status" value="1"/>
</dbReference>
<evidence type="ECO:0000259" key="7">
    <source>
        <dbReference type="Pfam" id="PF07730"/>
    </source>
</evidence>
<keyword evidence="5" id="KW-0812">Transmembrane</keyword>